<keyword evidence="2 4" id="KW-0808">Transferase</keyword>
<evidence type="ECO:0008006" key="9">
    <source>
        <dbReference type="Google" id="ProtNLM"/>
    </source>
</evidence>
<dbReference type="PIRSF" id="PIRSF000538">
    <property type="entry name" value="GlpK"/>
    <property type="match status" value="1"/>
</dbReference>
<evidence type="ECO:0000256" key="3">
    <source>
        <dbReference type="ARBA" id="ARBA00022777"/>
    </source>
</evidence>
<accession>A0A662DN89</accession>
<dbReference type="Pfam" id="PF00370">
    <property type="entry name" value="FGGY_N"/>
    <property type="match status" value="1"/>
</dbReference>
<dbReference type="InterPro" id="IPR018485">
    <property type="entry name" value="FGGY_C"/>
</dbReference>
<dbReference type="InterPro" id="IPR018484">
    <property type="entry name" value="FGGY_N"/>
</dbReference>
<dbReference type="Proteomes" id="UP000267654">
    <property type="component" value="Unassembled WGS sequence"/>
</dbReference>
<evidence type="ECO:0000259" key="5">
    <source>
        <dbReference type="Pfam" id="PF00370"/>
    </source>
</evidence>
<dbReference type="EMBL" id="QMQB01000001">
    <property type="protein sequence ID" value="RLE15326.1"/>
    <property type="molecule type" value="Genomic_DNA"/>
</dbReference>
<dbReference type="PROSITE" id="PS00933">
    <property type="entry name" value="FGGY_KINASES_1"/>
    <property type="match status" value="1"/>
</dbReference>
<dbReference type="GO" id="GO:0016773">
    <property type="term" value="F:phosphotransferase activity, alcohol group as acceptor"/>
    <property type="evidence" value="ECO:0007669"/>
    <property type="project" value="InterPro"/>
</dbReference>
<feature type="domain" description="Carbohydrate kinase FGGY C-terminal" evidence="6">
    <location>
        <begin position="256"/>
        <end position="448"/>
    </location>
</feature>
<dbReference type="InterPro" id="IPR000577">
    <property type="entry name" value="Carb_kinase_FGGY"/>
</dbReference>
<reference evidence="7 8" key="1">
    <citation type="submission" date="2018-06" db="EMBL/GenBank/DDBJ databases">
        <title>Extensive metabolic versatility and redundancy in microbially diverse, dynamic hydrothermal sediments.</title>
        <authorList>
            <person name="Dombrowski N."/>
            <person name="Teske A."/>
            <person name="Baker B.J."/>
        </authorList>
    </citation>
    <scope>NUCLEOTIDE SEQUENCE [LARGE SCALE GENOMIC DNA]</scope>
    <source>
        <strain evidence="7">B19_G9</strain>
    </source>
</reference>
<evidence type="ECO:0000256" key="1">
    <source>
        <dbReference type="ARBA" id="ARBA00009156"/>
    </source>
</evidence>
<organism evidence="7 8">
    <name type="scientific">Aerophobetes bacterium</name>
    <dbReference type="NCBI Taxonomy" id="2030807"/>
    <lineage>
        <taxon>Bacteria</taxon>
        <taxon>Candidatus Aerophobota</taxon>
    </lineage>
</organism>
<comment type="similarity">
    <text evidence="1 4">Belongs to the FGGY kinase family.</text>
</comment>
<name>A0A662DN89_UNCAE</name>
<protein>
    <recommendedName>
        <fullName evidence="9">Carbohydrate kinase</fullName>
    </recommendedName>
</protein>
<evidence type="ECO:0000313" key="8">
    <source>
        <dbReference type="Proteomes" id="UP000267654"/>
    </source>
</evidence>
<dbReference type="CDD" id="cd07773">
    <property type="entry name" value="ASKHA_NBD_FGGY_FK"/>
    <property type="match status" value="1"/>
</dbReference>
<keyword evidence="3 4" id="KW-0418">Kinase</keyword>
<dbReference type="InterPro" id="IPR043129">
    <property type="entry name" value="ATPase_NBD"/>
</dbReference>
<proteinExistence type="inferred from homology"/>
<comment type="caution">
    <text evidence="7">The sequence shown here is derived from an EMBL/GenBank/DDBJ whole genome shotgun (WGS) entry which is preliminary data.</text>
</comment>
<sequence length="502" mass="56428">MSLMGLDLGTTGVKAISFTPEGKVLARAYREYEELYPRPEWVEMDPEKIWSSTKHVIRKVALNTKKDPIQAIGLSVLGEAVTPIGKDGKPLYNSITAVDRRSIEETRWLKRNLGKKHLFQITGMPPHPSYSISKILWIKNNRPDIFEKTWKFLLYEDFILHKLGIEPAIDYSLAARTMAFNIHTKDWSSEILQKIGIDKSMFARAYPSGEVVGKINPLIAKELGLSTKTVAVLGGHDQPASALGAGIIEEGKATDTCGTVECVTCISDKLDLPEARLTYNYATYPYVVEGKFVTIAFFYTAGALLKWYRDNFAFEERKIARKEKKDIYEVIIGQTGDDPSSLLLLPHFMGSGTPWFDPLSKGAIVGLTLGTDRRDIVKAILDGVGYELRVNLEFLEKSGVKVKLLHAIGGGARSEKWLQIKADITGRVFRSLKIPDAACLGAAILAGRGIGVFSSVEEGIQEMVRYKQEFIPRRERQKRYENKYRVYRRLYKALKKINSKLI</sequence>
<dbReference type="InterPro" id="IPR018483">
    <property type="entry name" value="Carb_kinase_FGGY_CS"/>
</dbReference>
<dbReference type="Pfam" id="PF02782">
    <property type="entry name" value="FGGY_C"/>
    <property type="match status" value="1"/>
</dbReference>
<evidence type="ECO:0000256" key="2">
    <source>
        <dbReference type="ARBA" id="ARBA00022679"/>
    </source>
</evidence>
<gene>
    <name evidence="7" type="ORF">DRI96_00025</name>
</gene>
<evidence type="ECO:0000259" key="6">
    <source>
        <dbReference type="Pfam" id="PF02782"/>
    </source>
</evidence>
<feature type="domain" description="Carbohydrate kinase FGGY N-terminal" evidence="5">
    <location>
        <begin position="4"/>
        <end position="244"/>
    </location>
</feature>
<dbReference type="Gene3D" id="3.30.420.40">
    <property type="match status" value="2"/>
</dbReference>
<dbReference type="AlphaFoldDB" id="A0A662DN89"/>
<dbReference type="GO" id="GO:0005975">
    <property type="term" value="P:carbohydrate metabolic process"/>
    <property type="evidence" value="ECO:0007669"/>
    <property type="project" value="InterPro"/>
</dbReference>
<dbReference type="GO" id="GO:0016301">
    <property type="term" value="F:kinase activity"/>
    <property type="evidence" value="ECO:0007669"/>
    <property type="project" value="UniProtKB-KW"/>
</dbReference>
<dbReference type="InterPro" id="IPR050406">
    <property type="entry name" value="FGGY_Carb_Kinase"/>
</dbReference>
<evidence type="ECO:0000313" key="7">
    <source>
        <dbReference type="EMBL" id="RLE15326.1"/>
    </source>
</evidence>
<dbReference type="PROSITE" id="PS00445">
    <property type="entry name" value="FGGY_KINASES_2"/>
    <property type="match status" value="1"/>
</dbReference>
<dbReference type="PANTHER" id="PTHR43095">
    <property type="entry name" value="SUGAR KINASE"/>
    <property type="match status" value="1"/>
</dbReference>
<evidence type="ECO:0000256" key="4">
    <source>
        <dbReference type="RuleBase" id="RU003733"/>
    </source>
</evidence>
<dbReference type="PANTHER" id="PTHR43095:SF5">
    <property type="entry name" value="XYLULOSE KINASE"/>
    <property type="match status" value="1"/>
</dbReference>
<dbReference type="SUPFAM" id="SSF53067">
    <property type="entry name" value="Actin-like ATPase domain"/>
    <property type="match status" value="2"/>
</dbReference>